<dbReference type="Proteomes" id="UP000527324">
    <property type="component" value="Unassembled WGS sequence"/>
</dbReference>
<dbReference type="GeneID" id="88840562"/>
<dbReference type="AlphaFoldDB" id="A0A7W9C657"/>
<gene>
    <name evidence="1" type="ORF">GGQ93_001545</name>
</gene>
<protein>
    <submittedName>
        <fullName evidence="1">Uncharacterized protein</fullName>
    </submittedName>
</protein>
<accession>A0A7W9C657</accession>
<reference evidence="1 2" key="1">
    <citation type="submission" date="2020-08" db="EMBL/GenBank/DDBJ databases">
        <title>Genomic Encyclopedia of Type Strains, Phase IV (KMG-IV): sequencing the most valuable type-strain genomes for metagenomic binning, comparative biology and taxonomic classification.</title>
        <authorList>
            <person name="Goeker M."/>
        </authorList>
    </citation>
    <scope>NUCLEOTIDE SEQUENCE [LARGE SCALE GENOMIC DNA]</scope>
    <source>
        <strain evidence="1 2">DSM 4731</strain>
    </source>
</reference>
<sequence length="75" mass="8842">MGRRRFSAMIPHALVFTRTCRTSDRRTIRWYECELIDDQGARRLRNRAFFSLDEAKSWASSEGYPVDDADIQDAR</sequence>
<keyword evidence="2" id="KW-1185">Reference proteome</keyword>
<evidence type="ECO:0000313" key="1">
    <source>
        <dbReference type="EMBL" id="MBB5739831.1"/>
    </source>
</evidence>
<comment type="caution">
    <text evidence="1">The sequence shown here is derived from an EMBL/GenBank/DDBJ whole genome shotgun (WGS) entry which is preliminary data.</text>
</comment>
<name>A0A7W9C657_9CAUL</name>
<dbReference type="EMBL" id="JACHOQ010000003">
    <property type="protein sequence ID" value="MBB5739831.1"/>
    <property type="molecule type" value="Genomic_DNA"/>
</dbReference>
<organism evidence="1 2">
    <name type="scientific">Brevundimonas aurantiaca</name>
    <dbReference type="NCBI Taxonomy" id="74316"/>
    <lineage>
        <taxon>Bacteria</taxon>
        <taxon>Pseudomonadati</taxon>
        <taxon>Pseudomonadota</taxon>
        <taxon>Alphaproteobacteria</taxon>
        <taxon>Caulobacterales</taxon>
        <taxon>Caulobacteraceae</taxon>
        <taxon>Brevundimonas</taxon>
    </lineage>
</organism>
<dbReference type="RefSeq" id="WP_224761157.1">
    <property type="nucleotide sequence ID" value="NZ_CAJFZS010000001.1"/>
</dbReference>
<evidence type="ECO:0000313" key="2">
    <source>
        <dbReference type="Proteomes" id="UP000527324"/>
    </source>
</evidence>
<proteinExistence type="predicted"/>